<feature type="compositionally biased region" description="Basic and acidic residues" evidence="1">
    <location>
        <begin position="48"/>
        <end position="59"/>
    </location>
</feature>
<accession>A0ABP5WF57</accession>
<evidence type="ECO:0000313" key="3">
    <source>
        <dbReference type="Proteomes" id="UP001500460"/>
    </source>
</evidence>
<dbReference type="EMBL" id="BAAATK010000005">
    <property type="protein sequence ID" value="GAA2425905.1"/>
    <property type="molecule type" value="Genomic_DNA"/>
</dbReference>
<dbReference type="Proteomes" id="UP001500460">
    <property type="component" value="Unassembled WGS sequence"/>
</dbReference>
<proteinExistence type="predicted"/>
<keyword evidence="3" id="KW-1185">Reference proteome</keyword>
<evidence type="ECO:0000256" key="1">
    <source>
        <dbReference type="SAM" id="MobiDB-lite"/>
    </source>
</evidence>
<organism evidence="2 3">
    <name type="scientific">Streptomyces glaucus</name>
    <dbReference type="NCBI Taxonomy" id="284029"/>
    <lineage>
        <taxon>Bacteria</taxon>
        <taxon>Bacillati</taxon>
        <taxon>Actinomycetota</taxon>
        <taxon>Actinomycetes</taxon>
        <taxon>Kitasatosporales</taxon>
        <taxon>Streptomycetaceae</taxon>
        <taxon>Streptomyces</taxon>
    </lineage>
</organism>
<name>A0ABP5WF57_9ACTN</name>
<evidence type="ECO:0000313" key="2">
    <source>
        <dbReference type="EMBL" id="GAA2425905.1"/>
    </source>
</evidence>
<feature type="compositionally biased region" description="Low complexity" evidence="1">
    <location>
        <begin position="117"/>
        <end position="134"/>
    </location>
</feature>
<sequence length="140" mass="14590">MRTASRVGVRETGVRYCWTLCNSFDISNNICHYERRKGKGVSRTGQRVRREEAPADCRRPGTAAVLGARGKPGVGASAPRGERGHRPPLPVPRSGRQTGRADAARRPDPGRSGLVGAGRAAPGVPAPGTAAPAASTSVEA</sequence>
<comment type="caution">
    <text evidence="2">The sequence shown here is derived from an EMBL/GenBank/DDBJ whole genome shotgun (WGS) entry which is preliminary data.</text>
</comment>
<evidence type="ECO:0008006" key="4">
    <source>
        <dbReference type="Google" id="ProtNLM"/>
    </source>
</evidence>
<protein>
    <recommendedName>
        <fullName evidence="4">Secreted protein</fullName>
    </recommendedName>
</protein>
<gene>
    <name evidence="2" type="ORF">GCM10010421_10980</name>
</gene>
<feature type="region of interest" description="Disordered" evidence="1">
    <location>
        <begin position="36"/>
        <end position="140"/>
    </location>
</feature>
<reference evidence="3" key="1">
    <citation type="journal article" date="2019" name="Int. J. Syst. Evol. Microbiol.">
        <title>The Global Catalogue of Microorganisms (GCM) 10K type strain sequencing project: providing services to taxonomists for standard genome sequencing and annotation.</title>
        <authorList>
            <consortium name="The Broad Institute Genomics Platform"/>
            <consortium name="The Broad Institute Genome Sequencing Center for Infectious Disease"/>
            <person name="Wu L."/>
            <person name="Ma J."/>
        </authorList>
    </citation>
    <scope>NUCLEOTIDE SEQUENCE [LARGE SCALE GENOMIC DNA]</scope>
    <source>
        <strain evidence="3">JCM 6922</strain>
    </source>
</reference>